<dbReference type="InterPro" id="IPR052159">
    <property type="entry name" value="Competence_DNA_uptake"/>
</dbReference>
<reference evidence="9 10" key="2">
    <citation type="submission" date="2017-05" db="EMBL/GenBank/DDBJ databases">
        <title>Genome of Chryseobacterium haifense.</title>
        <authorList>
            <person name="Newman J.D."/>
        </authorList>
    </citation>
    <scope>NUCLEOTIDE SEQUENCE [LARGE SCALE GENOMIC DNA]</scope>
    <source>
        <strain evidence="9 10">DSM 19056</strain>
    </source>
</reference>
<feature type="transmembrane region" description="Helical" evidence="6">
    <location>
        <begin position="464"/>
        <end position="482"/>
    </location>
</feature>
<evidence type="ECO:0000256" key="1">
    <source>
        <dbReference type="ARBA" id="ARBA00004651"/>
    </source>
</evidence>
<dbReference type="Pfam" id="PF03772">
    <property type="entry name" value="Competence"/>
    <property type="match status" value="1"/>
</dbReference>
<feature type="transmembrane region" description="Helical" evidence="6">
    <location>
        <begin position="398"/>
        <end position="423"/>
    </location>
</feature>
<feature type="transmembrane region" description="Helical" evidence="6">
    <location>
        <begin position="6"/>
        <end position="23"/>
    </location>
</feature>
<feature type="transmembrane region" description="Helical" evidence="6">
    <location>
        <begin position="273"/>
        <end position="293"/>
    </location>
</feature>
<name>A0A246BD52_9FLAO</name>
<dbReference type="NCBIfam" id="TIGR00360">
    <property type="entry name" value="ComEC_N-term"/>
    <property type="match status" value="1"/>
</dbReference>
<evidence type="ECO:0008006" key="11">
    <source>
        <dbReference type="Google" id="ProtNLM"/>
    </source>
</evidence>
<evidence type="ECO:0000256" key="4">
    <source>
        <dbReference type="ARBA" id="ARBA00022989"/>
    </source>
</evidence>
<feature type="transmembrane region" description="Helical" evidence="6">
    <location>
        <begin position="368"/>
        <end position="392"/>
    </location>
</feature>
<feature type="domain" description="DUF4131" evidence="8">
    <location>
        <begin position="28"/>
        <end position="172"/>
    </location>
</feature>
<dbReference type="InterPro" id="IPR004477">
    <property type="entry name" value="ComEC_N"/>
</dbReference>
<evidence type="ECO:0000259" key="8">
    <source>
        <dbReference type="Pfam" id="PF13567"/>
    </source>
</evidence>
<comment type="caution">
    <text evidence="9">The sequence shown here is derived from an EMBL/GenBank/DDBJ whole genome shotgun (WGS) entry which is preliminary data.</text>
</comment>
<evidence type="ECO:0000256" key="5">
    <source>
        <dbReference type="ARBA" id="ARBA00023136"/>
    </source>
</evidence>
<evidence type="ECO:0000256" key="3">
    <source>
        <dbReference type="ARBA" id="ARBA00022692"/>
    </source>
</evidence>
<feature type="transmembrane region" description="Helical" evidence="6">
    <location>
        <begin position="494"/>
        <end position="512"/>
    </location>
</feature>
<protein>
    <recommendedName>
        <fullName evidence="11">Competence protein ComEC</fullName>
    </recommendedName>
</protein>
<keyword evidence="10" id="KW-1185">Reference proteome</keyword>
<dbReference type="PANTHER" id="PTHR30619:SF1">
    <property type="entry name" value="RECOMBINATION PROTEIN 2"/>
    <property type="match status" value="1"/>
</dbReference>
<dbReference type="PANTHER" id="PTHR30619">
    <property type="entry name" value="DNA INTERNALIZATION/COMPETENCE PROTEIN COMEC/REC2"/>
    <property type="match status" value="1"/>
</dbReference>
<evidence type="ECO:0000313" key="10">
    <source>
        <dbReference type="Proteomes" id="UP000197587"/>
    </source>
</evidence>
<reference evidence="9 10" key="1">
    <citation type="submission" date="2014-01" db="EMBL/GenBank/DDBJ databases">
        <authorList>
            <consortium name="Genome Consortium for Active Teaching"/>
            <person name="Sontag T.C."/>
            <person name="Newman J.D."/>
        </authorList>
    </citation>
    <scope>NUCLEOTIDE SEQUENCE [LARGE SCALE GENOMIC DNA]</scope>
    <source>
        <strain evidence="9 10">DSM 19056</strain>
    </source>
</reference>
<dbReference type="InterPro" id="IPR025405">
    <property type="entry name" value="DUF4131"/>
</dbReference>
<evidence type="ECO:0000259" key="7">
    <source>
        <dbReference type="Pfam" id="PF03772"/>
    </source>
</evidence>
<evidence type="ECO:0000256" key="6">
    <source>
        <dbReference type="SAM" id="Phobius"/>
    </source>
</evidence>
<keyword evidence="3 6" id="KW-0812">Transmembrane</keyword>
<feature type="transmembrane region" description="Helical" evidence="6">
    <location>
        <begin position="56"/>
        <end position="73"/>
    </location>
</feature>
<dbReference type="GO" id="GO:0005886">
    <property type="term" value="C:plasma membrane"/>
    <property type="evidence" value="ECO:0007669"/>
    <property type="project" value="UniProtKB-SubCell"/>
</dbReference>
<feature type="transmembrane region" description="Helical" evidence="6">
    <location>
        <begin position="240"/>
        <end position="261"/>
    </location>
</feature>
<evidence type="ECO:0000256" key="2">
    <source>
        <dbReference type="ARBA" id="ARBA00022475"/>
    </source>
</evidence>
<keyword evidence="5 6" id="KW-0472">Membrane</keyword>
<dbReference type="EMBL" id="JASZ02000001">
    <property type="protein sequence ID" value="OWK99607.1"/>
    <property type="molecule type" value="Genomic_DNA"/>
</dbReference>
<keyword evidence="4 6" id="KW-1133">Transmembrane helix</keyword>
<feature type="transmembrane region" description="Helical" evidence="6">
    <location>
        <begin position="30"/>
        <end position="50"/>
    </location>
</feature>
<keyword evidence="2" id="KW-1003">Cell membrane</keyword>
<comment type="subcellular location">
    <subcellularLocation>
        <location evidence="1">Cell membrane</location>
        <topology evidence="1">Multi-pass membrane protein</topology>
    </subcellularLocation>
</comment>
<dbReference type="Proteomes" id="UP000197587">
    <property type="component" value="Unassembled WGS sequence"/>
</dbReference>
<feature type="transmembrane region" description="Helical" evidence="6">
    <location>
        <begin position="314"/>
        <end position="330"/>
    </location>
</feature>
<accession>A0A246BD52</accession>
<feature type="transmembrane region" description="Helical" evidence="6">
    <location>
        <begin position="336"/>
        <end position="356"/>
    </location>
</feature>
<evidence type="ECO:0000313" key="9">
    <source>
        <dbReference type="EMBL" id="OWK99607.1"/>
    </source>
</evidence>
<organism evidence="9 10">
    <name type="scientific">Kaistella haifensis DSM 19056</name>
    <dbReference type="NCBI Taxonomy" id="1450526"/>
    <lineage>
        <taxon>Bacteria</taxon>
        <taxon>Pseudomonadati</taxon>
        <taxon>Bacteroidota</taxon>
        <taxon>Flavobacteriia</taxon>
        <taxon>Flavobacteriales</taxon>
        <taxon>Weeksellaceae</taxon>
        <taxon>Chryseobacterium group</taxon>
        <taxon>Kaistella</taxon>
    </lineage>
</organism>
<proteinExistence type="predicted"/>
<dbReference type="Pfam" id="PF13567">
    <property type="entry name" value="DUF4131"/>
    <property type="match status" value="1"/>
</dbReference>
<gene>
    <name evidence="9" type="ORF">AP75_00755</name>
</gene>
<feature type="domain" description="ComEC/Rec2-related protein" evidence="7">
    <location>
        <begin position="217"/>
        <end position="481"/>
    </location>
</feature>
<dbReference type="AlphaFoldDB" id="A0A246BD52"/>
<feature type="transmembrane region" description="Helical" evidence="6">
    <location>
        <begin position="435"/>
        <end position="452"/>
    </location>
</feature>
<sequence length="589" mass="69123">MQKQPLLILCICFILGIFFQDYFSLQRFSILILLIGSFLSLCIYFVKGFYAHRTRHVSLFILFFSLGIFSHYLHSKKPDLPILESKENIVFKINKKLNSNEKNRRYEITAWKGKESFLSVLSVPKSEIELDFLHYYKGEIYINQLQKPYHDFQFDYGKYLARKQIYFQAYLPNSFKSGLRNDLSFAEKIKQKRLETLSKIDLAEFSKKSREFTKGIILADRTEMDQETVQDFSKSGLMHVLAISGSHMAIIFWLILLVLNWVFPPKFRNFKMVFALVLIWAFAIFIDYGSSVVRSCIMISAYYIFVILQRKPDLLHAMALAAIGLLIFDTQQLFDVGFQLSFVAVFGIFWLNKPILKYLPKPKNNFQNFLANIVSVSFAAQIATLPIVIYYFHQYSLVSIFANLVVIPFSEIIIIFSLLMTLLIGFSVQFSWLNLIYDKVVIFTLKMIHWFADFDFAFHKMLPMTFLEVLVAFAVVWFLRFAILNPKLKTISKVVYFLLIFFALRLLLNYKAAEIDEVLEHSYFKEKIVSVKKDRKVIFVLREKSNSEKVQQYIIEPYLTARRVQNFEIKILPKGVHEVQIEGKNYDFD</sequence>